<gene>
    <name evidence="9" type="ORF">VNO77_37021</name>
</gene>
<dbReference type="GO" id="GO:0009717">
    <property type="term" value="P:isoflavonoid biosynthetic process"/>
    <property type="evidence" value="ECO:0007669"/>
    <property type="project" value="UniProtKB-ARBA"/>
</dbReference>
<keyword evidence="1" id="KW-0489">Methyltransferase</keyword>
<dbReference type="InterPro" id="IPR012967">
    <property type="entry name" value="COMT_dimerisation"/>
</dbReference>
<dbReference type="SUPFAM" id="SSF53335">
    <property type="entry name" value="S-adenosyl-L-methionine-dependent methyltransferases"/>
    <property type="match status" value="1"/>
</dbReference>
<feature type="domain" description="O-methyltransferase dimerisation" evidence="8">
    <location>
        <begin position="23"/>
        <end position="111"/>
    </location>
</feature>
<dbReference type="InterPro" id="IPR029063">
    <property type="entry name" value="SAM-dependent_MTases_sf"/>
</dbReference>
<protein>
    <recommendedName>
        <fullName evidence="5">isoflavone 7-O-methyltransferase</fullName>
        <ecNumber evidence="5">2.1.1.150</ecNumber>
    </recommendedName>
</protein>
<feature type="domain" description="O-methyltransferase C-terminal" evidence="7">
    <location>
        <begin position="132"/>
        <end position="341"/>
    </location>
</feature>
<dbReference type="GO" id="GO:0046983">
    <property type="term" value="F:protein dimerization activity"/>
    <property type="evidence" value="ECO:0007669"/>
    <property type="project" value="InterPro"/>
</dbReference>
<accession>A0AAN9KA39</accession>
<evidence type="ECO:0000259" key="8">
    <source>
        <dbReference type="Pfam" id="PF08100"/>
    </source>
</evidence>
<organism evidence="9 10">
    <name type="scientific">Canavalia gladiata</name>
    <name type="common">Sword bean</name>
    <name type="synonym">Dolichos gladiatus</name>
    <dbReference type="NCBI Taxonomy" id="3824"/>
    <lineage>
        <taxon>Eukaryota</taxon>
        <taxon>Viridiplantae</taxon>
        <taxon>Streptophyta</taxon>
        <taxon>Embryophyta</taxon>
        <taxon>Tracheophyta</taxon>
        <taxon>Spermatophyta</taxon>
        <taxon>Magnoliopsida</taxon>
        <taxon>eudicotyledons</taxon>
        <taxon>Gunneridae</taxon>
        <taxon>Pentapetalae</taxon>
        <taxon>rosids</taxon>
        <taxon>fabids</taxon>
        <taxon>Fabales</taxon>
        <taxon>Fabaceae</taxon>
        <taxon>Papilionoideae</taxon>
        <taxon>50 kb inversion clade</taxon>
        <taxon>NPAAA clade</taxon>
        <taxon>indigoferoid/millettioid clade</taxon>
        <taxon>Phaseoleae</taxon>
        <taxon>Canavalia</taxon>
    </lineage>
</organism>
<feature type="active site" description="Proton acceptor" evidence="6">
    <location>
        <position position="263"/>
    </location>
</feature>
<evidence type="ECO:0000256" key="1">
    <source>
        <dbReference type="ARBA" id="ARBA00022603"/>
    </source>
</evidence>
<dbReference type="SUPFAM" id="SSF46785">
    <property type="entry name" value="Winged helix' DNA-binding domain"/>
    <property type="match status" value="1"/>
</dbReference>
<evidence type="ECO:0000259" key="7">
    <source>
        <dbReference type="Pfam" id="PF00891"/>
    </source>
</evidence>
<dbReference type="EC" id="2.1.1.150" evidence="5"/>
<comment type="caution">
    <text evidence="9">The sequence shown here is derived from an EMBL/GenBank/DDBJ whole genome shotgun (WGS) entry which is preliminary data.</text>
</comment>
<evidence type="ECO:0000256" key="6">
    <source>
        <dbReference type="PIRSR" id="PIRSR005739-1"/>
    </source>
</evidence>
<dbReference type="PANTHER" id="PTHR11746">
    <property type="entry name" value="O-METHYLTRANSFERASE"/>
    <property type="match status" value="1"/>
</dbReference>
<dbReference type="AlphaFoldDB" id="A0AAN9KA39"/>
<keyword evidence="10" id="KW-1185">Reference proteome</keyword>
<name>A0AAN9KA39_CANGL</name>
<dbReference type="InterPro" id="IPR016461">
    <property type="entry name" value="COMT-like"/>
</dbReference>
<dbReference type="PIRSF" id="PIRSF005739">
    <property type="entry name" value="O-mtase"/>
    <property type="match status" value="1"/>
</dbReference>
<dbReference type="InterPro" id="IPR036388">
    <property type="entry name" value="WH-like_DNA-bd_sf"/>
</dbReference>
<dbReference type="InterPro" id="IPR001077">
    <property type="entry name" value="COMT_C"/>
</dbReference>
<evidence type="ECO:0000256" key="3">
    <source>
        <dbReference type="ARBA" id="ARBA00022691"/>
    </source>
</evidence>
<dbReference type="FunFam" id="3.40.50.150:FF:000057">
    <property type="entry name" value="O-methyltransferase ZRP4"/>
    <property type="match status" value="1"/>
</dbReference>
<comment type="catalytic activity">
    <reaction evidence="4">
        <text>a 7-hydroxyisoflavone + S-adenosyl-L-methionine = a 7-methoxyisoflavone + S-adenosyl-L-homocysteine + H(+)</text>
        <dbReference type="Rhea" id="RHEA:17933"/>
        <dbReference type="ChEBI" id="CHEBI:15378"/>
        <dbReference type="ChEBI" id="CHEBI:55465"/>
        <dbReference type="ChEBI" id="CHEBI:57856"/>
        <dbReference type="ChEBI" id="CHEBI:59789"/>
        <dbReference type="ChEBI" id="CHEBI:140356"/>
        <dbReference type="EC" id="2.1.1.150"/>
    </reaction>
</comment>
<keyword evidence="2" id="KW-0808">Transferase</keyword>
<evidence type="ECO:0000256" key="5">
    <source>
        <dbReference type="ARBA" id="ARBA00066355"/>
    </source>
</evidence>
<evidence type="ECO:0000256" key="4">
    <source>
        <dbReference type="ARBA" id="ARBA00050968"/>
    </source>
</evidence>
<dbReference type="Pfam" id="PF08100">
    <property type="entry name" value="Dimerisation"/>
    <property type="match status" value="1"/>
</dbReference>
<dbReference type="FunFam" id="1.10.10.10:FF:000213">
    <property type="entry name" value="Coniferyl alcohol 9-O-methyltransferase"/>
    <property type="match status" value="1"/>
</dbReference>
<dbReference type="PROSITE" id="PS51683">
    <property type="entry name" value="SAM_OMT_II"/>
    <property type="match status" value="1"/>
</dbReference>
<dbReference type="GO" id="GO:0033800">
    <property type="term" value="F:isoflavone 7-O-methyltransferase activity"/>
    <property type="evidence" value="ECO:0007669"/>
    <property type="project" value="UniProtKB-EC"/>
</dbReference>
<proteinExistence type="predicted"/>
<dbReference type="Gene3D" id="3.40.50.150">
    <property type="entry name" value="Vaccinia Virus protein VP39"/>
    <property type="match status" value="1"/>
</dbReference>
<reference evidence="9 10" key="1">
    <citation type="submission" date="2024-01" db="EMBL/GenBank/DDBJ databases">
        <title>The genomes of 5 underutilized Papilionoideae crops provide insights into root nodulation and disease resistanc.</title>
        <authorList>
            <person name="Jiang F."/>
        </authorList>
    </citation>
    <scope>NUCLEOTIDE SEQUENCE [LARGE SCALE GENOMIC DNA]</scope>
    <source>
        <strain evidence="9">LVBAO_FW01</strain>
        <tissue evidence="9">Leaves</tissue>
    </source>
</reference>
<sequence>MESQTEEPAVNLNLLQVQTHTLNHVFSFINSMSLKCAIDLGILETIHKHGQPIPLSLLIVSLSIHPSKTNCIHRLMRILIHSGFVSQQNIKENESEVGYVITDASTLLLKDNPFSMIPLVLSILDPILTTPWYQLPTWLKNDDVNPFKITHGMTLWDYASHEPKFNHLFNDAMACDTRLVAGVVIKKCKEVFNSLESLVDVGGGTGIMAKAIAKAFPQLQCTVFDLPHVVAALQGSENLNYVGGDMFESIPPADAILLKYILHDWNDEECLKILKKCKEAITGKGKNQKVIIIDIVMENEKGDDDESIQAHLFFDMHMMVTVAGKERNEKEWANLIFSAGFCDYKISPVLGMRSLIEIYP</sequence>
<evidence type="ECO:0000256" key="2">
    <source>
        <dbReference type="ARBA" id="ARBA00022679"/>
    </source>
</evidence>
<dbReference type="EMBL" id="JAYMYQ010000009">
    <property type="protein sequence ID" value="KAK7312841.1"/>
    <property type="molecule type" value="Genomic_DNA"/>
</dbReference>
<dbReference type="InterPro" id="IPR036390">
    <property type="entry name" value="WH_DNA-bd_sf"/>
</dbReference>
<evidence type="ECO:0000313" key="9">
    <source>
        <dbReference type="EMBL" id="KAK7312841.1"/>
    </source>
</evidence>
<keyword evidence="3" id="KW-0949">S-adenosyl-L-methionine</keyword>
<dbReference type="GO" id="GO:0032259">
    <property type="term" value="P:methylation"/>
    <property type="evidence" value="ECO:0007669"/>
    <property type="project" value="UniProtKB-KW"/>
</dbReference>
<dbReference type="Proteomes" id="UP001367508">
    <property type="component" value="Unassembled WGS sequence"/>
</dbReference>
<dbReference type="Gene3D" id="1.10.10.10">
    <property type="entry name" value="Winged helix-like DNA-binding domain superfamily/Winged helix DNA-binding domain"/>
    <property type="match status" value="1"/>
</dbReference>
<dbReference type="Pfam" id="PF00891">
    <property type="entry name" value="Methyltransf_2"/>
    <property type="match status" value="1"/>
</dbReference>
<evidence type="ECO:0000313" key="10">
    <source>
        <dbReference type="Proteomes" id="UP001367508"/>
    </source>
</evidence>